<keyword evidence="9" id="KW-1185">Reference proteome</keyword>
<dbReference type="Proteomes" id="UP000887565">
    <property type="component" value="Unplaced"/>
</dbReference>
<keyword evidence="3" id="KW-0238">DNA-binding</keyword>
<name>A0A915IYL9_ROMCU</name>
<feature type="domain" description="BHLH" evidence="8">
    <location>
        <begin position="278"/>
        <end position="333"/>
    </location>
</feature>
<dbReference type="InterPro" id="IPR011598">
    <property type="entry name" value="bHLH_dom"/>
</dbReference>
<evidence type="ECO:0000256" key="5">
    <source>
        <dbReference type="ARBA" id="ARBA00023242"/>
    </source>
</evidence>
<dbReference type="SUPFAM" id="SSF47459">
    <property type="entry name" value="HLH, helix-loop-helix DNA-binding domain"/>
    <property type="match status" value="1"/>
</dbReference>
<evidence type="ECO:0000256" key="6">
    <source>
        <dbReference type="SAM" id="Coils"/>
    </source>
</evidence>
<dbReference type="PANTHER" id="PTHR15741">
    <property type="entry name" value="BASIC HELIX-LOOP-HELIX ZIP TRANSCRIPTION FACTOR"/>
    <property type="match status" value="1"/>
</dbReference>
<dbReference type="GO" id="GO:0000978">
    <property type="term" value="F:RNA polymerase II cis-regulatory region sequence-specific DNA binding"/>
    <property type="evidence" value="ECO:0007669"/>
    <property type="project" value="TreeGrafter"/>
</dbReference>
<dbReference type="SMART" id="SM00353">
    <property type="entry name" value="HLH"/>
    <property type="match status" value="1"/>
</dbReference>
<keyword evidence="5" id="KW-0539">Nucleus</keyword>
<dbReference type="PROSITE" id="PS50888">
    <property type="entry name" value="BHLH"/>
    <property type="match status" value="1"/>
</dbReference>
<dbReference type="WBParaSite" id="nRc.2.0.1.t19306-RA">
    <property type="protein sequence ID" value="nRc.2.0.1.t19306-RA"/>
    <property type="gene ID" value="nRc.2.0.1.g19306"/>
</dbReference>
<evidence type="ECO:0000256" key="2">
    <source>
        <dbReference type="ARBA" id="ARBA00023015"/>
    </source>
</evidence>
<accession>A0A915IYL9</accession>
<evidence type="ECO:0000256" key="3">
    <source>
        <dbReference type="ARBA" id="ARBA00023125"/>
    </source>
</evidence>
<evidence type="ECO:0000256" key="4">
    <source>
        <dbReference type="ARBA" id="ARBA00023163"/>
    </source>
</evidence>
<organism evidence="9 10">
    <name type="scientific">Romanomermis culicivorax</name>
    <name type="common">Nematode worm</name>
    <dbReference type="NCBI Taxonomy" id="13658"/>
    <lineage>
        <taxon>Eukaryota</taxon>
        <taxon>Metazoa</taxon>
        <taxon>Ecdysozoa</taxon>
        <taxon>Nematoda</taxon>
        <taxon>Enoplea</taxon>
        <taxon>Dorylaimia</taxon>
        <taxon>Mermithida</taxon>
        <taxon>Mermithoidea</taxon>
        <taxon>Mermithidae</taxon>
        <taxon>Romanomermis</taxon>
    </lineage>
</organism>
<dbReference type="GO" id="GO:0046983">
    <property type="term" value="F:protein dimerization activity"/>
    <property type="evidence" value="ECO:0007669"/>
    <property type="project" value="InterPro"/>
</dbReference>
<evidence type="ECO:0000313" key="9">
    <source>
        <dbReference type="Proteomes" id="UP000887565"/>
    </source>
</evidence>
<evidence type="ECO:0000259" key="8">
    <source>
        <dbReference type="PROSITE" id="PS50888"/>
    </source>
</evidence>
<feature type="region of interest" description="Disordered" evidence="7">
    <location>
        <begin position="427"/>
        <end position="453"/>
    </location>
</feature>
<evidence type="ECO:0000313" key="10">
    <source>
        <dbReference type="WBParaSite" id="nRc.2.0.1.t19306-RA"/>
    </source>
</evidence>
<dbReference type="AlphaFoldDB" id="A0A915IYL9"/>
<comment type="subcellular location">
    <subcellularLocation>
        <location evidence="1">Nucleus</location>
    </subcellularLocation>
</comment>
<dbReference type="PANTHER" id="PTHR15741:SF27">
    <property type="entry name" value="TRANSCRIPTION FACTOR AP-4"/>
    <property type="match status" value="1"/>
</dbReference>
<protein>
    <submittedName>
        <fullName evidence="10">BHLH domain-containing protein</fullName>
    </submittedName>
</protein>
<dbReference type="Gene3D" id="4.10.280.10">
    <property type="entry name" value="Helix-loop-helix DNA-binding domain"/>
    <property type="match status" value="1"/>
</dbReference>
<keyword evidence="4" id="KW-0804">Transcription</keyword>
<sequence length="453" mass="49877">SNDESRGSASTSSLNLVVVTWFFILLPHCKVIDVTRMSGLSTASSSDIKLGSENLVSFPSSNVISNDGRGYDNRDNVDSIGLGRDSRNRERYGAIDVSNNLNSNEAPPASRNIEVGCTSLADDQQPFPPCSKTSSTDNSALEKLTLCQSQASDFQLQAVDTNNGRQLYLVLPSSASNVTYDPDVKRVQSTSYCSSSMNKTQSNVYVPNTPSNVSQGPPNKKVKTTFGHLILNDNRKIGLIAHDSGNGANVVTGVRANLSDLRVSRQIDLNEEETSIQPREIKRRIIEKKRRDNINMLISRLARLLPLSSEESSKNLASKGFILSKTVEYIYELQEVNTHLLKTAAANAQAPNRAQDQMREDEISRLRDIVEQLTKENKLLRQKIAENNNLKSGNGSSTTYPKIIVRTEPSQDEKTFVQDPAIILKDSDAQSSHSLNKGPQLENFCDSHSSLDT</sequence>
<dbReference type="GO" id="GO:0000981">
    <property type="term" value="F:DNA-binding transcription factor activity, RNA polymerase II-specific"/>
    <property type="evidence" value="ECO:0007669"/>
    <property type="project" value="TreeGrafter"/>
</dbReference>
<evidence type="ECO:0000256" key="1">
    <source>
        <dbReference type="ARBA" id="ARBA00004123"/>
    </source>
</evidence>
<evidence type="ECO:0000256" key="7">
    <source>
        <dbReference type="SAM" id="MobiDB-lite"/>
    </source>
</evidence>
<dbReference type="InterPro" id="IPR052207">
    <property type="entry name" value="Max-like/E-box_TFs"/>
</dbReference>
<keyword evidence="6" id="KW-0175">Coiled coil</keyword>
<dbReference type="GO" id="GO:0005634">
    <property type="term" value="C:nucleus"/>
    <property type="evidence" value="ECO:0007669"/>
    <property type="project" value="UniProtKB-SubCell"/>
</dbReference>
<proteinExistence type="predicted"/>
<keyword evidence="2" id="KW-0805">Transcription regulation</keyword>
<reference evidence="10" key="1">
    <citation type="submission" date="2022-11" db="UniProtKB">
        <authorList>
            <consortium name="WormBaseParasite"/>
        </authorList>
    </citation>
    <scope>IDENTIFICATION</scope>
</reference>
<feature type="coiled-coil region" evidence="6">
    <location>
        <begin position="363"/>
        <end position="390"/>
    </location>
</feature>
<dbReference type="Pfam" id="PF00010">
    <property type="entry name" value="HLH"/>
    <property type="match status" value="1"/>
</dbReference>
<dbReference type="InterPro" id="IPR036638">
    <property type="entry name" value="HLH_DNA-bd_sf"/>
</dbReference>